<dbReference type="EMBL" id="CP124616">
    <property type="protein sequence ID" value="WGW04305.1"/>
    <property type="molecule type" value="Genomic_DNA"/>
</dbReference>
<organism evidence="1 2">
    <name type="scientific">Tropicibacter oceani</name>
    <dbReference type="NCBI Taxonomy" id="3058420"/>
    <lineage>
        <taxon>Bacteria</taxon>
        <taxon>Pseudomonadati</taxon>
        <taxon>Pseudomonadota</taxon>
        <taxon>Alphaproteobacteria</taxon>
        <taxon>Rhodobacterales</taxon>
        <taxon>Roseobacteraceae</taxon>
        <taxon>Tropicibacter</taxon>
    </lineage>
</organism>
<dbReference type="RefSeq" id="WP_282300937.1">
    <property type="nucleotide sequence ID" value="NZ_CP124616.1"/>
</dbReference>
<accession>A0ABY8QI58</accession>
<evidence type="ECO:0000313" key="2">
    <source>
        <dbReference type="Proteomes" id="UP001241605"/>
    </source>
</evidence>
<proteinExistence type="predicted"/>
<name>A0ABY8QI58_9RHOB</name>
<sequence>MNTRINAAGIDVRYNTRNTSMNASTYFKTDNAERFLGTLCKHFGHKVPVTHEPGSGRIELPFGHCALNADAAGLGLTVTAPDKDGTDKTIAVITSHLERFAFRENPHLDWRPAAA</sequence>
<dbReference type="Gene3D" id="3.30.310.50">
    <property type="entry name" value="Alpha-D-phosphohexomutase, C-terminal domain"/>
    <property type="match status" value="1"/>
</dbReference>
<reference evidence="1 2" key="1">
    <citation type="submission" date="2023-05" db="EMBL/GenBank/DDBJ databases">
        <title>YMD87, complete Genome.</title>
        <authorList>
            <person name="Zhang J."/>
            <person name="Xu X."/>
        </authorList>
    </citation>
    <scope>NUCLEOTIDE SEQUENCE [LARGE SCALE GENOMIC DNA]</scope>
    <source>
        <strain evidence="1 2">YMD87</strain>
    </source>
</reference>
<dbReference type="Pfam" id="PF09981">
    <property type="entry name" value="DUF2218"/>
    <property type="match status" value="1"/>
</dbReference>
<dbReference type="Proteomes" id="UP001241605">
    <property type="component" value="Chromosome"/>
</dbReference>
<keyword evidence="2" id="KW-1185">Reference proteome</keyword>
<dbReference type="InterPro" id="IPR014543">
    <property type="entry name" value="UCP028291"/>
</dbReference>
<dbReference type="PIRSF" id="PIRSF028291">
    <property type="entry name" value="UCP028291"/>
    <property type="match status" value="1"/>
</dbReference>
<protein>
    <submittedName>
        <fullName evidence="1">DUF2218 domain-containing protein</fullName>
    </submittedName>
</protein>
<gene>
    <name evidence="1" type="ORF">QF118_01840</name>
</gene>
<evidence type="ECO:0000313" key="1">
    <source>
        <dbReference type="EMBL" id="WGW04305.1"/>
    </source>
</evidence>